<evidence type="ECO:0000313" key="2">
    <source>
        <dbReference type="Proteomes" id="UP001241472"/>
    </source>
</evidence>
<dbReference type="GO" id="GO:0016740">
    <property type="term" value="F:transferase activity"/>
    <property type="evidence" value="ECO:0007669"/>
    <property type="project" value="UniProtKB-KW"/>
</dbReference>
<dbReference type="InterPro" id="IPR011009">
    <property type="entry name" value="Kinase-like_dom_sf"/>
</dbReference>
<dbReference type="Proteomes" id="UP001241472">
    <property type="component" value="Unassembled WGS sequence"/>
</dbReference>
<comment type="caution">
    <text evidence="1">The sequence shown here is derived from an EMBL/GenBank/DDBJ whole genome shotgun (WGS) entry which is preliminary data.</text>
</comment>
<proteinExistence type="predicted"/>
<name>A0ABT9PWT5_9HYPH</name>
<dbReference type="RefSeq" id="WP_306836595.1">
    <property type="nucleotide sequence ID" value="NZ_JAUSRF010000010.1"/>
</dbReference>
<gene>
    <name evidence="1" type="ORF">J2T09_003346</name>
</gene>
<dbReference type="EMBL" id="JAUSRF010000010">
    <property type="protein sequence ID" value="MDP9838578.1"/>
    <property type="molecule type" value="Genomic_DNA"/>
</dbReference>
<reference evidence="1 2" key="1">
    <citation type="submission" date="2023-07" db="EMBL/GenBank/DDBJ databases">
        <title>Sorghum-associated microbial communities from plants grown in Nebraska, USA.</title>
        <authorList>
            <person name="Schachtman D."/>
        </authorList>
    </citation>
    <scope>NUCLEOTIDE SEQUENCE [LARGE SCALE GENOMIC DNA]</scope>
    <source>
        <strain evidence="1 2">DS1307</strain>
    </source>
</reference>
<evidence type="ECO:0000313" key="1">
    <source>
        <dbReference type="EMBL" id="MDP9838578.1"/>
    </source>
</evidence>
<keyword evidence="1" id="KW-0808">Transferase</keyword>
<sequence>MADEVIDMRSGPKLPADDIAPLLAALLSDRERVQAVSLSCGTVWIKRHGDKGRRAIVAVQTALASALRLSFMRPSPAETGEGMVQRDLRRMGRFSEQNIPTADIIYTSANAIVLSDVAPTVERSLGQLRKIDPAAHDDLLVFCSAELGRLHGAGLCHGRPFPRDMFVKDGRLGYIDFEEEPEAVMPLATAQARDLWLLFLQLSDRAIDRRQTQDRAYAAWVASAPQAAIAELRAMTRYLGRFLWLARLIGRIHMGRDLRQFILATAYLTTVFHG</sequence>
<dbReference type="SUPFAM" id="SSF56112">
    <property type="entry name" value="Protein kinase-like (PK-like)"/>
    <property type="match status" value="1"/>
</dbReference>
<keyword evidence="2" id="KW-1185">Reference proteome</keyword>
<protein>
    <submittedName>
        <fullName evidence="1">tRNA A-37 threonylcarbamoyl transferase component Bud32</fullName>
    </submittedName>
</protein>
<accession>A0ABT9PWT5</accession>
<organism evidence="1 2">
    <name type="scientific">Neorhizobium huautlense</name>
    <dbReference type="NCBI Taxonomy" id="67774"/>
    <lineage>
        <taxon>Bacteria</taxon>
        <taxon>Pseudomonadati</taxon>
        <taxon>Pseudomonadota</taxon>
        <taxon>Alphaproteobacteria</taxon>
        <taxon>Hyphomicrobiales</taxon>
        <taxon>Rhizobiaceae</taxon>
        <taxon>Rhizobium/Agrobacterium group</taxon>
        <taxon>Neorhizobium</taxon>
    </lineage>
</organism>